<dbReference type="EMBL" id="CAJNOB010000034">
    <property type="protein sequence ID" value="CAF0701224.1"/>
    <property type="molecule type" value="Genomic_DNA"/>
</dbReference>
<gene>
    <name evidence="1" type="ORF">MPNT_40190</name>
</gene>
<accession>A0A8J2BQC2</accession>
<dbReference type="Proteomes" id="UP000663859">
    <property type="component" value="Unassembled WGS sequence"/>
</dbReference>
<proteinExistence type="predicted"/>
<dbReference type="AlphaFoldDB" id="A0A8J2BQC2"/>
<organism evidence="1 2">
    <name type="scientific">Candidatus Methylacidithermus pantelleriae</name>
    <dbReference type="NCBI Taxonomy" id="2744239"/>
    <lineage>
        <taxon>Bacteria</taxon>
        <taxon>Pseudomonadati</taxon>
        <taxon>Verrucomicrobiota</taxon>
        <taxon>Methylacidiphilae</taxon>
        <taxon>Methylacidiphilales</taxon>
        <taxon>Methylacidiphilaceae</taxon>
        <taxon>Candidatus Methylacidithermus</taxon>
    </lineage>
</organism>
<name>A0A8J2BQC2_9BACT</name>
<keyword evidence="2" id="KW-1185">Reference proteome</keyword>
<sequence>MSAVKAKPFPMSQHPSLKRAAKSLAAKRNVLKRFERIRLLKRQGRWKEGDRVFGLPKTLPLA</sequence>
<protein>
    <submittedName>
        <fullName evidence="1">Small basic protein</fullName>
    </submittedName>
</protein>
<reference evidence="1" key="1">
    <citation type="submission" date="2021-02" db="EMBL/GenBank/DDBJ databases">
        <authorList>
            <person name="Cremers G."/>
            <person name="Picone N."/>
        </authorList>
    </citation>
    <scope>NUCLEOTIDE SEQUENCE</scope>
    <source>
        <strain evidence="1">PQ17</strain>
    </source>
</reference>
<comment type="caution">
    <text evidence="1">The sequence shown here is derived from an EMBL/GenBank/DDBJ whole genome shotgun (WGS) entry which is preliminary data.</text>
</comment>
<evidence type="ECO:0000313" key="2">
    <source>
        <dbReference type="Proteomes" id="UP000663859"/>
    </source>
</evidence>
<dbReference type="NCBIfam" id="TIGR04137">
    <property type="entry name" value="Chlam_Ver_rRNA"/>
    <property type="match status" value="1"/>
</dbReference>
<dbReference type="InterPro" id="IPR026405">
    <property type="entry name" value="Chlam/Ver/Plancto_rRNA"/>
</dbReference>
<evidence type="ECO:0000313" key="1">
    <source>
        <dbReference type="EMBL" id="CAF0701224.1"/>
    </source>
</evidence>